<dbReference type="EMBL" id="CAJOBD010000197">
    <property type="protein sequence ID" value="CAF3610639.1"/>
    <property type="molecule type" value="Genomic_DNA"/>
</dbReference>
<dbReference type="EMBL" id="CAJOBE010002268">
    <property type="protein sequence ID" value="CAF3811123.1"/>
    <property type="molecule type" value="Genomic_DNA"/>
</dbReference>
<evidence type="ECO:0000313" key="4">
    <source>
        <dbReference type="EMBL" id="CAF1283837.1"/>
    </source>
</evidence>
<evidence type="ECO:0000313" key="6">
    <source>
        <dbReference type="EMBL" id="CAF3811123.1"/>
    </source>
</evidence>
<dbReference type="EMBL" id="CAJNOU010002044">
    <property type="protein sequence ID" value="CAF1283837.1"/>
    <property type="molecule type" value="Genomic_DNA"/>
</dbReference>
<evidence type="ECO:0000313" key="8">
    <source>
        <dbReference type="Proteomes" id="UP000663874"/>
    </source>
</evidence>
<dbReference type="OrthoDB" id="9985784at2759"/>
<dbReference type="EMBL" id="CAJNOT010000368">
    <property type="protein sequence ID" value="CAF0957231.1"/>
    <property type="molecule type" value="Genomic_DNA"/>
</dbReference>
<dbReference type="Proteomes" id="UP000663870">
    <property type="component" value="Unassembled WGS sequence"/>
</dbReference>
<sequence length="394" mass="46750">MTSQPFDLPTLRNHYSFYTINNKQIPILYRLKSGIYYPYIAFELVVHELDTHCSTWNSSKKLPLSPMTMNERILYKTLYPNKDFSSSSKLILCSIIDQFVQLINFLKNTKISSTENEERKHFASFKIDVKYGTIQEIDILNSEATTKYNYLRSTLFPSIQTVKRKLCFEDEKFDLSSIGGYLQLDRCIYPYIITSSDILLNLNDLRKPFSSTLNILMPYFKSQSINLINNYMKIVEYGTRYIKKYKYYYKDIDDKFISLYHLLLCHHSLFFVQLFNSKKISLKILHEYYRSDFTNLLTKNISNMGYLNTQPCINGWCLFDTILDNEKKSRLSTQDETILIHWLLIYDNKCLYVHNQVNDLILVKQQLSVITEKMKFIQNEHMKKRAILNNHIPM</sequence>
<proteinExistence type="predicted"/>
<gene>
    <name evidence="6" type="ORF">FNK824_LOCUS15573</name>
    <name evidence="5" type="ORF">JBS370_LOCUS4272</name>
    <name evidence="3" type="ORF">JXQ802_LOCUS21845</name>
    <name evidence="1" type="ORF">RFH988_LOCUS10591</name>
    <name evidence="4" type="ORF">SEV965_LOCUS25404</name>
    <name evidence="2" type="ORF">ZHD862_LOCUS10326</name>
</gene>
<dbReference type="Proteomes" id="UP000663889">
    <property type="component" value="Unassembled WGS sequence"/>
</dbReference>
<keyword evidence="7" id="KW-1185">Reference proteome</keyword>
<accession>A0A819C341</accession>
<evidence type="ECO:0000313" key="1">
    <source>
        <dbReference type="EMBL" id="CAF0932014.1"/>
    </source>
</evidence>
<dbReference type="Proteomes" id="UP000663874">
    <property type="component" value="Unassembled WGS sequence"/>
</dbReference>
<reference evidence="6" key="1">
    <citation type="submission" date="2021-02" db="EMBL/GenBank/DDBJ databases">
        <authorList>
            <person name="Nowell W R."/>
        </authorList>
    </citation>
    <scope>NUCLEOTIDE SEQUENCE</scope>
</reference>
<evidence type="ECO:0000313" key="3">
    <source>
        <dbReference type="EMBL" id="CAF1153181.1"/>
    </source>
</evidence>
<dbReference type="AlphaFoldDB" id="A0A819C341"/>
<evidence type="ECO:0000313" key="5">
    <source>
        <dbReference type="EMBL" id="CAF3610639.1"/>
    </source>
</evidence>
<dbReference type="EMBL" id="CAJNOL010000651">
    <property type="protein sequence ID" value="CAF1153181.1"/>
    <property type="molecule type" value="Genomic_DNA"/>
</dbReference>
<dbReference type="Proteomes" id="UP000663864">
    <property type="component" value="Unassembled WGS sequence"/>
</dbReference>
<dbReference type="Proteomes" id="UP000663882">
    <property type="component" value="Unassembled WGS sequence"/>
</dbReference>
<comment type="caution">
    <text evidence="6">The sequence shown here is derived from an EMBL/GenBank/DDBJ whole genome shotgun (WGS) entry which is preliminary data.</text>
</comment>
<evidence type="ECO:0000313" key="7">
    <source>
        <dbReference type="Proteomes" id="UP000663870"/>
    </source>
</evidence>
<name>A0A819C341_9BILA</name>
<organism evidence="6 8">
    <name type="scientific">Rotaria sordida</name>
    <dbReference type="NCBI Taxonomy" id="392033"/>
    <lineage>
        <taxon>Eukaryota</taxon>
        <taxon>Metazoa</taxon>
        <taxon>Spiralia</taxon>
        <taxon>Gnathifera</taxon>
        <taxon>Rotifera</taxon>
        <taxon>Eurotatoria</taxon>
        <taxon>Bdelloidea</taxon>
        <taxon>Philodinida</taxon>
        <taxon>Philodinidae</taxon>
        <taxon>Rotaria</taxon>
    </lineage>
</organism>
<evidence type="ECO:0000313" key="2">
    <source>
        <dbReference type="EMBL" id="CAF0957231.1"/>
    </source>
</evidence>
<dbReference type="Proteomes" id="UP000663836">
    <property type="component" value="Unassembled WGS sequence"/>
</dbReference>
<protein>
    <submittedName>
        <fullName evidence="6">Uncharacterized protein</fullName>
    </submittedName>
</protein>
<dbReference type="EMBL" id="CAJNOO010000398">
    <property type="protein sequence ID" value="CAF0932014.1"/>
    <property type="molecule type" value="Genomic_DNA"/>
</dbReference>